<dbReference type="EMBL" id="CADCVU010000048">
    <property type="protein sequence ID" value="CAA9487172.1"/>
    <property type="molecule type" value="Genomic_DNA"/>
</dbReference>
<evidence type="ECO:0008006" key="2">
    <source>
        <dbReference type="Google" id="ProtNLM"/>
    </source>
</evidence>
<gene>
    <name evidence="1" type="ORF">AVDCRST_MAG45-521</name>
</gene>
<proteinExistence type="predicted"/>
<name>A0A6J4S1T8_9ACTN</name>
<reference evidence="1" key="1">
    <citation type="submission" date="2020-02" db="EMBL/GenBank/DDBJ databases">
        <authorList>
            <person name="Meier V. D."/>
        </authorList>
    </citation>
    <scope>NUCLEOTIDE SEQUENCE</scope>
    <source>
        <strain evidence="1">AVDCRST_MAG45</strain>
    </source>
</reference>
<sequence>MRSPASTPAAALRELSERTADVRAAIALGPDDSLLAAEPTRGDLGERLRDLTLAVLEGADAAADEPPAEVEIATHAGAVYVVRGEGATLAVVAGRLTLSSLMRYDLRRALAELAEGSA</sequence>
<dbReference type="AlphaFoldDB" id="A0A6J4S1T8"/>
<accession>A0A6J4S1T8</accession>
<protein>
    <recommendedName>
        <fullName evidence="2">Roadblock/LAMTOR2 domain-containing protein</fullName>
    </recommendedName>
</protein>
<organism evidence="1">
    <name type="scientific">uncultured Solirubrobacterales bacterium</name>
    <dbReference type="NCBI Taxonomy" id="768556"/>
    <lineage>
        <taxon>Bacteria</taxon>
        <taxon>Bacillati</taxon>
        <taxon>Actinomycetota</taxon>
        <taxon>Thermoleophilia</taxon>
        <taxon>Solirubrobacterales</taxon>
        <taxon>environmental samples</taxon>
    </lineage>
</organism>
<evidence type="ECO:0000313" key="1">
    <source>
        <dbReference type="EMBL" id="CAA9487172.1"/>
    </source>
</evidence>